<dbReference type="PROSITE" id="PS51257">
    <property type="entry name" value="PROKAR_LIPOPROTEIN"/>
    <property type="match status" value="1"/>
</dbReference>
<keyword evidence="3" id="KW-1185">Reference proteome</keyword>
<organism evidence="2 3">
    <name type="scientific">Zunongwangia endophytica</name>
    <dbReference type="NCBI Taxonomy" id="1808945"/>
    <lineage>
        <taxon>Bacteria</taxon>
        <taxon>Pseudomonadati</taxon>
        <taxon>Bacteroidota</taxon>
        <taxon>Flavobacteriia</taxon>
        <taxon>Flavobacteriales</taxon>
        <taxon>Flavobacteriaceae</taxon>
        <taxon>Zunongwangia</taxon>
    </lineage>
</organism>
<evidence type="ECO:0008006" key="4">
    <source>
        <dbReference type="Google" id="ProtNLM"/>
    </source>
</evidence>
<dbReference type="Proteomes" id="UP001595793">
    <property type="component" value="Unassembled WGS sequence"/>
</dbReference>
<protein>
    <recommendedName>
        <fullName evidence="4">Secreted protein</fullName>
    </recommendedName>
</protein>
<dbReference type="RefSeq" id="WP_290230519.1">
    <property type="nucleotide sequence ID" value="NZ_JAUFPZ010000002.1"/>
</dbReference>
<name>A0ABV8HGK2_9FLAO</name>
<reference evidence="3" key="1">
    <citation type="journal article" date="2019" name="Int. J. Syst. Evol. Microbiol.">
        <title>The Global Catalogue of Microorganisms (GCM) 10K type strain sequencing project: providing services to taxonomists for standard genome sequencing and annotation.</title>
        <authorList>
            <consortium name="The Broad Institute Genomics Platform"/>
            <consortium name="The Broad Institute Genome Sequencing Center for Infectious Disease"/>
            <person name="Wu L."/>
            <person name="Ma J."/>
        </authorList>
    </citation>
    <scope>NUCLEOTIDE SEQUENCE [LARGE SCALE GENOMIC DNA]</scope>
    <source>
        <strain evidence="3">CECT 9128</strain>
    </source>
</reference>
<feature type="compositionally biased region" description="Basic and acidic residues" evidence="1">
    <location>
        <begin position="48"/>
        <end position="62"/>
    </location>
</feature>
<comment type="caution">
    <text evidence="2">The sequence shown here is derived from an EMBL/GenBank/DDBJ whole genome shotgun (WGS) entry which is preliminary data.</text>
</comment>
<evidence type="ECO:0000313" key="3">
    <source>
        <dbReference type="Proteomes" id="UP001595793"/>
    </source>
</evidence>
<evidence type="ECO:0000256" key="1">
    <source>
        <dbReference type="SAM" id="MobiDB-lite"/>
    </source>
</evidence>
<gene>
    <name evidence="2" type="ORF">ACFOS1_18810</name>
</gene>
<feature type="region of interest" description="Disordered" evidence="1">
    <location>
        <begin position="39"/>
        <end position="62"/>
    </location>
</feature>
<sequence length="62" mass="6976">MKNLFTLLILGTLMAVTYSCEPEALPVSNAETLEESEIIDIDTYADSSGREENEQERRDPPE</sequence>
<evidence type="ECO:0000313" key="2">
    <source>
        <dbReference type="EMBL" id="MFC4029476.1"/>
    </source>
</evidence>
<dbReference type="EMBL" id="JBHSAS010000033">
    <property type="protein sequence ID" value="MFC4029476.1"/>
    <property type="molecule type" value="Genomic_DNA"/>
</dbReference>
<proteinExistence type="predicted"/>
<accession>A0ABV8HGK2</accession>